<evidence type="ECO:0000313" key="2">
    <source>
        <dbReference type="EMBL" id="CAH1960578.1"/>
    </source>
</evidence>
<accession>A0A9P0JW90</accession>
<protein>
    <submittedName>
        <fullName evidence="2">Uncharacterized protein</fullName>
    </submittedName>
</protein>
<proteinExistence type="predicted"/>
<feature type="transmembrane region" description="Helical" evidence="1">
    <location>
        <begin position="12"/>
        <end position="33"/>
    </location>
</feature>
<keyword evidence="1" id="KW-0812">Transmembrane</keyword>
<dbReference type="Proteomes" id="UP001152888">
    <property type="component" value="Unassembled WGS sequence"/>
</dbReference>
<gene>
    <name evidence="2" type="ORF">ACAOBT_LOCUS3692</name>
</gene>
<reference evidence="2" key="1">
    <citation type="submission" date="2022-03" db="EMBL/GenBank/DDBJ databases">
        <authorList>
            <person name="Sayadi A."/>
        </authorList>
    </citation>
    <scope>NUCLEOTIDE SEQUENCE</scope>
</reference>
<sequence length="79" mass="9346">MRKSRINSQTVIGIVKFLFSLFFIISIEETVWISQVEQLLLLSRVSLHIKQNIRQKQRNGILLKYQHLVKILMLNLVLN</sequence>
<comment type="caution">
    <text evidence="2">The sequence shown here is derived from an EMBL/GenBank/DDBJ whole genome shotgun (WGS) entry which is preliminary data.</text>
</comment>
<keyword evidence="1" id="KW-1133">Transmembrane helix</keyword>
<dbReference type="AlphaFoldDB" id="A0A9P0JW90"/>
<dbReference type="EMBL" id="CAKOFQ010006688">
    <property type="protein sequence ID" value="CAH1960578.1"/>
    <property type="molecule type" value="Genomic_DNA"/>
</dbReference>
<name>A0A9P0JW90_ACAOB</name>
<evidence type="ECO:0000313" key="3">
    <source>
        <dbReference type="Proteomes" id="UP001152888"/>
    </source>
</evidence>
<evidence type="ECO:0000256" key="1">
    <source>
        <dbReference type="SAM" id="Phobius"/>
    </source>
</evidence>
<keyword evidence="3" id="KW-1185">Reference proteome</keyword>
<organism evidence="2 3">
    <name type="scientific">Acanthoscelides obtectus</name>
    <name type="common">Bean weevil</name>
    <name type="synonym">Bruchus obtectus</name>
    <dbReference type="NCBI Taxonomy" id="200917"/>
    <lineage>
        <taxon>Eukaryota</taxon>
        <taxon>Metazoa</taxon>
        <taxon>Ecdysozoa</taxon>
        <taxon>Arthropoda</taxon>
        <taxon>Hexapoda</taxon>
        <taxon>Insecta</taxon>
        <taxon>Pterygota</taxon>
        <taxon>Neoptera</taxon>
        <taxon>Endopterygota</taxon>
        <taxon>Coleoptera</taxon>
        <taxon>Polyphaga</taxon>
        <taxon>Cucujiformia</taxon>
        <taxon>Chrysomeloidea</taxon>
        <taxon>Chrysomelidae</taxon>
        <taxon>Bruchinae</taxon>
        <taxon>Bruchini</taxon>
        <taxon>Acanthoscelides</taxon>
    </lineage>
</organism>
<keyword evidence="1" id="KW-0472">Membrane</keyword>